<keyword evidence="2" id="KW-0413">Isomerase</keyword>
<dbReference type="OrthoDB" id="407558at2759"/>
<comment type="catalytic activity">
    <reaction evidence="2">
        <text>[protein]-peptidylproline (omega=180) = [protein]-peptidylproline (omega=0)</text>
        <dbReference type="Rhea" id="RHEA:16237"/>
        <dbReference type="Rhea" id="RHEA-COMP:10747"/>
        <dbReference type="Rhea" id="RHEA-COMP:10748"/>
        <dbReference type="ChEBI" id="CHEBI:83833"/>
        <dbReference type="ChEBI" id="CHEBI:83834"/>
        <dbReference type="EC" id="5.2.1.8"/>
    </reaction>
</comment>
<comment type="similarity">
    <text evidence="2">Belongs to the cyclophilin-type PPIase family.</text>
</comment>
<comment type="function">
    <text evidence="2">PPIases accelerate the folding of proteins. It catalyzes the cis-trans isomerization of proline imidic peptide bonds in oligopeptides.</text>
</comment>
<dbReference type="SUPFAM" id="SSF50891">
    <property type="entry name" value="Cyclophilin-like"/>
    <property type="match status" value="1"/>
</dbReference>
<evidence type="ECO:0000313" key="4">
    <source>
        <dbReference type="EMBL" id="VEN63365.1"/>
    </source>
</evidence>
<evidence type="ECO:0000256" key="2">
    <source>
        <dbReference type="RuleBase" id="RU363019"/>
    </source>
</evidence>
<keyword evidence="1" id="KW-0802">TPR repeat</keyword>
<dbReference type="Gene3D" id="1.25.40.10">
    <property type="entry name" value="Tetratricopeptide repeat domain"/>
    <property type="match status" value="1"/>
</dbReference>
<dbReference type="InterPro" id="IPR002130">
    <property type="entry name" value="Cyclophilin-type_PPIase_dom"/>
</dbReference>
<dbReference type="InterPro" id="IPR029000">
    <property type="entry name" value="Cyclophilin-like_dom_sf"/>
</dbReference>
<keyword evidence="2" id="KW-0697">Rotamase</keyword>
<dbReference type="PRINTS" id="PR00153">
    <property type="entry name" value="CSAPPISMRASE"/>
</dbReference>
<name>A0A653DV43_CALMS</name>
<dbReference type="SUPFAM" id="SSF48452">
    <property type="entry name" value="TPR-like"/>
    <property type="match status" value="1"/>
</dbReference>
<dbReference type="EMBL" id="CAACVG010014576">
    <property type="protein sequence ID" value="VEN63365.1"/>
    <property type="molecule type" value="Genomic_DNA"/>
</dbReference>
<dbReference type="InterPro" id="IPR011990">
    <property type="entry name" value="TPR-like_helical_dom_sf"/>
</dbReference>
<dbReference type="Proteomes" id="UP000410492">
    <property type="component" value="Unassembled WGS sequence"/>
</dbReference>
<dbReference type="AlphaFoldDB" id="A0A653DV43"/>
<dbReference type="PROSITE" id="PS50005">
    <property type="entry name" value="TPR"/>
    <property type="match status" value="1"/>
</dbReference>
<evidence type="ECO:0000256" key="1">
    <source>
        <dbReference type="PROSITE-ProRule" id="PRU00339"/>
    </source>
</evidence>
<keyword evidence="5" id="KW-1185">Reference proteome</keyword>
<evidence type="ECO:0000259" key="3">
    <source>
        <dbReference type="PROSITE" id="PS50072"/>
    </source>
</evidence>
<evidence type="ECO:0000313" key="5">
    <source>
        <dbReference type="Proteomes" id="UP000410492"/>
    </source>
</evidence>
<sequence>MIQGGDIIHNNGSSGESIYGDTFEDENLDLTHEKEGIVGMCNSGPNTNQSQFYITTQPCPHLDRTNVVVGRVVKGFNTIVEMADVPRENDAPLELIEVENCGEFKPGEPWNIEENDGTDDKYPPWPNDWEIEVDKSHNEIEKALNAIKNSGNYYFNKNDYYYSERKYIKCLRYIDWYLGHTNNKKLQEMRISLTLNLAAAKLKRQKYKDAVNLCTEVIDKNPENGKAYYRRAQARLAMKDYDDSLRDLNRALTLYPNDTNIISVLNETKKYKLNYLKKERNLFSKMLNVGENGK</sequence>
<dbReference type="PROSITE" id="PS50072">
    <property type="entry name" value="CSA_PPIASE_2"/>
    <property type="match status" value="1"/>
</dbReference>
<dbReference type="InterPro" id="IPR050754">
    <property type="entry name" value="FKBP4/5/8-like"/>
</dbReference>
<dbReference type="Pfam" id="PF14559">
    <property type="entry name" value="TPR_19"/>
    <property type="match status" value="1"/>
</dbReference>
<dbReference type="Gene3D" id="2.40.100.10">
    <property type="entry name" value="Cyclophilin-like"/>
    <property type="match status" value="1"/>
</dbReference>
<feature type="domain" description="PPIase cyclophilin-type" evidence="3">
    <location>
        <begin position="1"/>
        <end position="103"/>
    </location>
</feature>
<dbReference type="InterPro" id="IPR019734">
    <property type="entry name" value="TPR_rpt"/>
</dbReference>
<protein>
    <recommendedName>
        <fullName evidence="2">Peptidyl-prolyl cis-trans isomerase</fullName>
        <shortName evidence="2">PPIase</shortName>
        <ecNumber evidence="2">5.2.1.8</ecNumber>
    </recommendedName>
</protein>
<accession>A0A653DV43</accession>
<dbReference type="SMART" id="SM00028">
    <property type="entry name" value="TPR"/>
    <property type="match status" value="2"/>
</dbReference>
<feature type="repeat" description="TPR" evidence="1">
    <location>
        <begin position="225"/>
        <end position="258"/>
    </location>
</feature>
<gene>
    <name evidence="4" type="ORF">CALMAC_LOCUS20205</name>
</gene>
<dbReference type="Pfam" id="PF00160">
    <property type="entry name" value="Pro_isomerase"/>
    <property type="match status" value="1"/>
</dbReference>
<dbReference type="GO" id="GO:0003755">
    <property type="term" value="F:peptidyl-prolyl cis-trans isomerase activity"/>
    <property type="evidence" value="ECO:0007669"/>
    <property type="project" value="UniProtKB-UniRule"/>
</dbReference>
<proteinExistence type="inferred from homology"/>
<dbReference type="EC" id="5.2.1.8" evidence="2"/>
<reference evidence="4 5" key="1">
    <citation type="submission" date="2019-01" db="EMBL/GenBank/DDBJ databases">
        <authorList>
            <person name="Sayadi A."/>
        </authorList>
    </citation>
    <scope>NUCLEOTIDE SEQUENCE [LARGE SCALE GENOMIC DNA]</scope>
</reference>
<dbReference type="PANTHER" id="PTHR46512">
    <property type="entry name" value="PEPTIDYLPROLYL ISOMERASE"/>
    <property type="match status" value="1"/>
</dbReference>
<organism evidence="4 5">
    <name type="scientific">Callosobruchus maculatus</name>
    <name type="common">Southern cowpea weevil</name>
    <name type="synonym">Pulse bruchid</name>
    <dbReference type="NCBI Taxonomy" id="64391"/>
    <lineage>
        <taxon>Eukaryota</taxon>
        <taxon>Metazoa</taxon>
        <taxon>Ecdysozoa</taxon>
        <taxon>Arthropoda</taxon>
        <taxon>Hexapoda</taxon>
        <taxon>Insecta</taxon>
        <taxon>Pterygota</taxon>
        <taxon>Neoptera</taxon>
        <taxon>Endopterygota</taxon>
        <taxon>Coleoptera</taxon>
        <taxon>Polyphaga</taxon>
        <taxon>Cucujiformia</taxon>
        <taxon>Chrysomeloidea</taxon>
        <taxon>Chrysomelidae</taxon>
        <taxon>Bruchinae</taxon>
        <taxon>Bruchini</taxon>
        <taxon>Callosobruchus</taxon>
    </lineage>
</organism>